<gene>
    <name evidence="7" type="ORF">DFH94DRAFT_761984</name>
</gene>
<evidence type="ECO:0000256" key="5">
    <source>
        <dbReference type="SAM" id="MobiDB-lite"/>
    </source>
</evidence>
<keyword evidence="2" id="KW-0813">Transport</keyword>
<organism evidence="7 8">
    <name type="scientific">Russula ochroleuca</name>
    <dbReference type="NCBI Taxonomy" id="152965"/>
    <lineage>
        <taxon>Eukaryota</taxon>
        <taxon>Fungi</taxon>
        <taxon>Dikarya</taxon>
        <taxon>Basidiomycota</taxon>
        <taxon>Agaricomycotina</taxon>
        <taxon>Agaricomycetes</taxon>
        <taxon>Russulales</taxon>
        <taxon>Russulaceae</taxon>
        <taxon>Russula</taxon>
    </lineage>
</organism>
<keyword evidence="8" id="KW-1185">Reference proteome</keyword>
<comment type="subcellular location">
    <subcellularLocation>
        <location evidence="1">Cytoplasm</location>
    </subcellularLocation>
</comment>
<keyword evidence="4" id="KW-0653">Protein transport</keyword>
<dbReference type="OrthoDB" id="5325112at2759"/>
<keyword evidence="3" id="KW-0963">Cytoplasm</keyword>
<evidence type="ECO:0000313" key="8">
    <source>
        <dbReference type="Proteomes" id="UP000759537"/>
    </source>
</evidence>
<protein>
    <recommendedName>
        <fullName evidence="6">CNH domain-containing protein</fullName>
    </recommendedName>
</protein>
<evidence type="ECO:0000256" key="1">
    <source>
        <dbReference type="ARBA" id="ARBA00004496"/>
    </source>
</evidence>
<sequence>MSLNIPPYHVQPLISSVFGIYDNSNAALDVEVKCVQAFGSEIYVGCSNGEVLLFALQANGPDKPESYNLLTRQMLPTGKPVDEIVLTPSISRALVLSDRQIFFFVIPSLELLGIKPIRNVMAFAVDHRHIVRPVPSMDSPMPFLPIEFCVVKRSGIALYSLRESLKYLKEIPLQGGAFLARRIGLCLCIADREFYSLISLDAVTATQLLPISQVPTEPGTRPRRPMIQVVAEEEFLILSWTGAGTMGLFINLNGDPVRGTLQWPTHPLSLSLEYPYVTALLPDQTIEVHNVESQEIVQTVPAPPLPSPNETSLAALLGEERRALSMSSNGFLVPSRQSEKLALKKVNLLSRNAKPGGREVVPTLPVGAEETQETTYVTEDTAESGVHADERPLPTTPYDL</sequence>
<dbReference type="EMBL" id="WHVB01000017">
    <property type="protein sequence ID" value="KAF8474403.1"/>
    <property type="molecule type" value="Genomic_DNA"/>
</dbReference>
<name>A0A9P5K232_9AGAM</name>
<reference evidence="7" key="1">
    <citation type="submission" date="2019-10" db="EMBL/GenBank/DDBJ databases">
        <authorList>
            <consortium name="DOE Joint Genome Institute"/>
            <person name="Kuo A."/>
            <person name="Miyauchi S."/>
            <person name="Kiss E."/>
            <person name="Drula E."/>
            <person name="Kohler A."/>
            <person name="Sanchez-Garcia M."/>
            <person name="Andreopoulos B."/>
            <person name="Barry K.W."/>
            <person name="Bonito G."/>
            <person name="Buee M."/>
            <person name="Carver A."/>
            <person name="Chen C."/>
            <person name="Cichocki N."/>
            <person name="Clum A."/>
            <person name="Culley D."/>
            <person name="Crous P.W."/>
            <person name="Fauchery L."/>
            <person name="Girlanda M."/>
            <person name="Hayes R."/>
            <person name="Keri Z."/>
            <person name="LaButti K."/>
            <person name="Lipzen A."/>
            <person name="Lombard V."/>
            <person name="Magnuson J."/>
            <person name="Maillard F."/>
            <person name="Morin E."/>
            <person name="Murat C."/>
            <person name="Nolan M."/>
            <person name="Ohm R."/>
            <person name="Pangilinan J."/>
            <person name="Pereira M."/>
            <person name="Perotto S."/>
            <person name="Peter M."/>
            <person name="Riley R."/>
            <person name="Sitrit Y."/>
            <person name="Stielow B."/>
            <person name="Szollosi G."/>
            <person name="Zifcakova L."/>
            <person name="Stursova M."/>
            <person name="Spatafora J.W."/>
            <person name="Tedersoo L."/>
            <person name="Vaario L.-M."/>
            <person name="Yamada A."/>
            <person name="Yan M."/>
            <person name="Wang P."/>
            <person name="Xu J."/>
            <person name="Bruns T."/>
            <person name="Baldrian P."/>
            <person name="Vilgalys R."/>
            <person name="Henrissat B."/>
            <person name="Grigoriev I.V."/>
            <person name="Hibbett D."/>
            <person name="Nagy L.G."/>
            <person name="Martin F.M."/>
        </authorList>
    </citation>
    <scope>NUCLEOTIDE SEQUENCE</scope>
    <source>
        <strain evidence="7">Prilba</strain>
    </source>
</reference>
<evidence type="ECO:0000313" key="7">
    <source>
        <dbReference type="EMBL" id="KAF8474403.1"/>
    </source>
</evidence>
<dbReference type="AlphaFoldDB" id="A0A9P5K232"/>
<dbReference type="PROSITE" id="PS50219">
    <property type="entry name" value="CNH"/>
    <property type="match status" value="1"/>
</dbReference>
<dbReference type="PANTHER" id="PTHR12894:SF27">
    <property type="entry name" value="TRANSFORMING GROWTH FACTOR-BETA RECEPTOR-ASSOCIATED PROTEIN 1"/>
    <property type="match status" value="1"/>
</dbReference>
<evidence type="ECO:0000259" key="6">
    <source>
        <dbReference type="PROSITE" id="PS50219"/>
    </source>
</evidence>
<evidence type="ECO:0000256" key="4">
    <source>
        <dbReference type="ARBA" id="ARBA00022927"/>
    </source>
</evidence>
<dbReference type="Proteomes" id="UP000759537">
    <property type="component" value="Unassembled WGS sequence"/>
</dbReference>
<reference evidence="7" key="2">
    <citation type="journal article" date="2020" name="Nat. Commun.">
        <title>Large-scale genome sequencing of mycorrhizal fungi provides insights into the early evolution of symbiotic traits.</title>
        <authorList>
            <person name="Miyauchi S."/>
            <person name="Kiss E."/>
            <person name="Kuo A."/>
            <person name="Drula E."/>
            <person name="Kohler A."/>
            <person name="Sanchez-Garcia M."/>
            <person name="Morin E."/>
            <person name="Andreopoulos B."/>
            <person name="Barry K.W."/>
            <person name="Bonito G."/>
            <person name="Buee M."/>
            <person name="Carver A."/>
            <person name="Chen C."/>
            <person name="Cichocki N."/>
            <person name="Clum A."/>
            <person name="Culley D."/>
            <person name="Crous P.W."/>
            <person name="Fauchery L."/>
            <person name="Girlanda M."/>
            <person name="Hayes R.D."/>
            <person name="Keri Z."/>
            <person name="LaButti K."/>
            <person name="Lipzen A."/>
            <person name="Lombard V."/>
            <person name="Magnuson J."/>
            <person name="Maillard F."/>
            <person name="Murat C."/>
            <person name="Nolan M."/>
            <person name="Ohm R.A."/>
            <person name="Pangilinan J."/>
            <person name="Pereira M.F."/>
            <person name="Perotto S."/>
            <person name="Peter M."/>
            <person name="Pfister S."/>
            <person name="Riley R."/>
            <person name="Sitrit Y."/>
            <person name="Stielow J.B."/>
            <person name="Szollosi G."/>
            <person name="Zifcakova L."/>
            <person name="Stursova M."/>
            <person name="Spatafora J.W."/>
            <person name="Tedersoo L."/>
            <person name="Vaario L.M."/>
            <person name="Yamada A."/>
            <person name="Yan M."/>
            <person name="Wang P."/>
            <person name="Xu J."/>
            <person name="Bruns T."/>
            <person name="Baldrian P."/>
            <person name="Vilgalys R."/>
            <person name="Dunand C."/>
            <person name="Henrissat B."/>
            <person name="Grigoriev I.V."/>
            <person name="Hibbett D."/>
            <person name="Nagy L.G."/>
            <person name="Martin F.M."/>
        </authorList>
    </citation>
    <scope>NUCLEOTIDE SEQUENCE</scope>
    <source>
        <strain evidence="7">Prilba</strain>
    </source>
</reference>
<feature type="region of interest" description="Disordered" evidence="5">
    <location>
        <begin position="370"/>
        <end position="400"/>
    </location>
</feature>
<dbReference type="GO" id="GO:0016020">
    <property type="term" value="C:membrane"/>
    <property type="evidence" value="ECO:0007669"/>
    <property type="project" value="TreeGrafter"/>
</dbReference>
<evidence type="ECO:0000256" key="2">
    <source>
        <dbReference type="ARBA" id="ARBA00022448"/>
    </source>
</evidence>
<dbReference type="GO" id="GO:0034058">
    <property type="term" value="P:endosomal vesicle fusion"/>
    <property type="evidence" value="ECO:0007669"/>
    <property type="project" value="TreeGrafter"/>
</dbReference>
<dbReference type="InterPro" id="IPR001180">
    <property type="entry name" value="CNH_dom"/>
</dbReference>
<dbReference type="GO" id="GO:0005737">
    <property type="term" value="C:cytoplasm"/>
    <property type="evidence" value="ECO:0007669"/>
    <property type="project" value="UniProtKB-SubCell"/>
</dbReference>
<dbReference type="GO" id="GO:0015031">
    <property type="term" value="P:protein transport"/>
    <property type="evidence" value="ECO:0007669"/>
    <property type="project" value="UniProtKB-KW"/>
</dbReference>
<dbReference type="InterPro" id="IPR032914">
    <property type="entry name" value="Vam6/VPS39/TRAP1"/>
</dbReference>
<dbReference type="Pfam" id="PF00780">
    <property type="entry name" value="CNH"/>
    <property type="match status" value="1"/>
</dbReference>
<feature type="domain" description="CNH" evidence="6">
    <location>
        <begin position="29"/>
        <end position="315"/>
    </location>
</feature>
<dbReference type="GO" id="GO:0006914">
    <property type="term" value="P:autophagy"/>
    <property type="evidence" value="ECO:0007669"/>
    <property type="project" value="TreeGrafter"/>
</dbReference>
<evidence type="ECO:0000256" key="3">
    <source>
        <dbReference type="ARBA" id="ARBA00022490"/>
    </source>
</evidence>
<proteinExistence type="predicted"/>
<comment type="caution">
    <text evidence="7">The sequence shown here is derived from an EMBL/GenBank/DDBJ whole genome shotgun (WGS) entry which is preliminary data.</text>
</comment>
<dbReference type="PANTHER" id="PTHR12894">
    <property type="entry name" value="CNH DOMAIN CONTAINING"/>
    <property type="match status" value="1"/>
</dbReference>
<accession>A0A9P5K232</accession>